<organism evidence="1 2">
    <name type="scientific">Nicotiana tabacum</name>
    <name type="common">Common tobacco</name>
    <dbReference type="NCBI Taxonomy" id="4097"/>
    <lineage>
        <taxon>Eukaryota</taxon>
        <taxon>Viridiplantae</taxon>
        <taxon>Streptophyta</taxon>
        <taxon>Embryophyta</taxon>
        <taxon>Tracheophyta</taxon>
        <taxon>Spermatophyta</taxon>
        <taxon>Magnoliopsida</taxon>
        <taxon>eudicotyledons</taxon>
        <taxon>Gunneridae</taxon>
        <taxon>Pentapetalae</taxon>
        <taxon>asterids</taxon>
        <taxon>lamiids</taxon>
        <taxon>Solanales</taxon>
        <taxon>Solanaceae</taxon>
        <taxon>Nicotianoideae</taxon>
        <taxon>Nicotianeae</taxon>
        <taxon>Nicotiana</taxon>
    </lineage>
</organism>
<reference evidence="2" key="2">
    <citation type="submission" date="2025-08" db="UniProtKB">
        <authorList>
            <consortium name="RefSeq"/>
        </authorList>
    </citation>
    <scope>IDENTIFICATION</scope>
    <source>
        <tissue evidence="2">Leaf</tissue>
    </source>
</reference>
<evidence type="ECO:0000313" key="2">
    <source>
        <dbReference type="RefSeq" id="XP_075078694.1"/>
    </source>
</evidence>
<sequence>MGETPFSLVYGAEALIPVEIRDPSTRFTQASKEYNDKEMRINLDLLEGKREAILIRMTAQKQVMERYYNQKARLRYFKIGDFVLKNVFQSTKAANAGKLSLT</sequence>
<keyword evidence="1" id="KW-1185">Reference proteome</keyword>
<gene>
    <name evidence="2" type="primary">LOC142164597</name>
</gene>
<dbReference type="RefSeq" id="XP_075078694.1">
    <property type="nucleotide sequence ID" value="XM_075222593.1"/>
</dbReference>
<name>A0AC58S127_TOBAC</name>
<protein>
    <submittedName>
        <fullName evidence="2">Uncharacterized protein LOC142164597</fullName>
    </submittedName>
</protein>
<evidence type="ECO:0000313" key="1">
    <source>
        <dbReference type="Proteomes" id="UP000790787"/>
    </source>
</evidence>
<accession>A0AC58S127</accession>
<proteinExistence type="predicted"/>
<reference evidence="1" key="1">
    <citation type="journal article" date="2014" name="Nat. Commun.">
        <title>The tobacco genome sequence and its comparison with those of tomato and potato.</title>
        <authorList>
            <person name="Sierro N."/>
            <person name="Battey J.N."/>
            <person name="Ouadi S."/>
            <person name="Bakaher N."/>
            <person name="Bovet L."/>
            <person name="Willig A."/>
            <person name="Goepfert S."/>
            <person name="Peitsch M.C."/>
            <person name="Ivanov N.V."/>
        </authorList>
    </citation>
    <scope>NUCLEOTIDE SEQUENCE [LARGE SCALE GENOMIC DNA]</scope>
</reference>
<dbReference type="Proteomes" id="UP000790787">
    <property type="component" value="Chromosome 1"/>
</dbReference>